<gene>
    <name evidence="1" type="primary">123</name>
    <name evidence="1" type="ORF">SEA_LILHOMIEP_123</name>
</gene>
<name>A0A514DJ63_9CAUD</name>
<organism evidence="1 2">
    <name type="scientific">Mycobacterium phage LilhomieP</name>
    <dbReference type="NCBI Taxonomy" id="2591221"/>
    <lineage>
        <taxon>Viruses</taxon>
        <taxon>Duplodnaviria</taxon>
        <taxon>Heunggongvirae</taxon>
        <taxon>Uroviricota</taxon>
        <taxon>Caudoviricetes</taxon>
        <taxon>Vilmaviridae</taxon>
        <taxon>Mclasvirinae</taxon>
        <taxon>Bongovirus</taxon>
        <taxon>Bongovirus bongo</taxon>
    </lineage>
</organism>
<dbReference type="EMBL" id="MK937612">
    <property type="protein sequence ID" value="QDH93679.1"/>
    <property type="molecule type" value="Genomic_DNA"/>
</dbReference>
<evidence type="ECO:0000313" key="2">
    <source>
        <dbReference type="Proteomes" id="UP000317816"/>
    </source>
</evidence>
<accession>A0A514DJ63</accession>
<sequence>MSGLLFPLGIFIGALSGSLSTSFLTARRNRNRAPRHEHVWGEWEDCQITPHNSQPESGQRRRCVTCNYKEVRKVFS</sequence>
<protein>
    <submittedName>
        <fullName evidence="1">Uncharacterized protein</fullName>
    </submittedName>
</protein>
<evidence type="ECO:0000313" key="1">
    <source>
        <dbReference type="EMBL" id="QDH93679.1"/>
    </source>
</evidence>
<dbReference type="Proteomes" id="UP000317816">
    <property type="component" value="Segment"/>
</dbReference>
<proteinExistence type="predicted"/>
<reference evidence="1 2" key="1">
    <citation type="submission" date="2019-05" db="EMBL/GenBank/DDBJ databases">
        <authorList>
            <person name="Arnold R.J."/>
            <person name="Bortz R.L."/>
            <person name="Bowder D.M."/>
            <person name="DeJong R."/>
            <person name="Doyle E.L."/>
            <person name="Fast K.M."/>
            <person name="Fillman C.L."/>
            <person name="Finkel J.S."/>
            <person name="Guild N.A."/>
            <person name="Koga A."/>
            <person name="Katsanos J."/>
            <person name="Panagakis A.K."/>
            <person name="Sandel M."/>
            <person name="Schrock T."/>
            <person name="Warner M.H."/>
            <person name="Monti D.L."/>
            <person name="Garlena R.A."/>
            <person name="Russell D.A."/>
            <person name="Pope W.H."/>
            <person name="Jacobs-Sera D."/>
            <person name="Hatfull G.F."/>
        </authorList>
    </citation>
    <scope>NUCLEOTIDE SEQUENCE [LARGE SCALE GENOMIC DNA]</scope>
</reference>